<evidence type="ECO:0000256" key="9">
    <source>
        <dbReference type="ARBA" id="ARBA00022840"/>
    </source>
</evidence>
<name>A0A0E0MYZ4_ORYRU</name>
<organism evidence="14 15">
    <name type="scientific">Oryza rufipogon</name>
    <name type="common">Brownbeard rice</name>
    <name type="synonym">Asian wild rice</name>
    <dbReference type="NCBI Taxonomy" id="4529"/>
    <lineage>
        <taxon>Eukaryota</taxon>
        <taxon>Viridiplantae</taxon>
        <taxon>Streptophyta</taxon>
        <taxon>Embryophyta</taxon>
        <taxon>Tracheophyta</taxon>
        <taxon>Spermatophyta</taxon>
        <taxon>Magnoliopsida</taxon>
        <taxon>Liliopsida</taxon>
        <taxon>Poales</taxon>
        <taxon>Poaceae</taxon>
        <taxon>BOP clade</taxon>
        <taxon>Oryzoideae</taxon>
        <taxon>Oryzeae</taxon>
        <taxon>Oryzinae</taxon>
        <taxon>Oryza</taxon>
    </lineage>
</organism>
<dbReference type="GO" id="GO:0009742">
    <property type="term" value="P:brassinosteroid mediated signaling pathway"/>
    <property type="evidence" value="ECO:0007669"/>
    <property type="project" value="UniProtKB-KW"/>
</dbReference>
<comment type="similarity">
    <text evidence="2">Belongs to the RLP family.</text>
</comment>
<keyword evidence="12" id="KW-0325">Glycoprotein</keyword>
<dbReference type="HOGENOM" id="CLU_759496_0_0_1"/>
<dbReference type="GO" id="GO:0016020">
    <property type="term" value="C:membrane"/>
    <property type="evidence" value="ECO:0007669"/>
    <property type="project" value="UniProtKB-SubCell"/>
</dbReference>
<evidence type="ECO:0000313" key="14">
    <source>
        <dbReference type="EnsemblPlants" id="ORUFI01G24680.3"/>
    </source>
</evidence>
<dbReference type="GO" id="GO:0005524">
    <property type="term" value="F:ATP binding"/>
    <property type="evidence" value="ECO:0007669"/>
    <property type="project" value="UniProtKB-KW"/>
</dbReference>
<evidence type="ECO:0000256" key="8">
    <source>
        <dbReference type="ARBA" id="ARBA00022741"/>
    </source>
</evidence>
<dbReference type="FunFam" id="3.80.10.10:FF:000111">
    <property type="entry name" value="LRR receptor-like serine/threonine-protein kinase ERECTA"/>
    <property type="match status" value="1"/>
</dbReference>
<evidence type="ECO:0000256" key="4">
    <source>
        <dbReference type="ARBA" id="ARBA00022626"/>
    </source>
</evidence>
<evidence type="ECO:0000256" key="11">
    <source>
        <dbReference type="ARBA" id="ARBA00023136"/>
    </source>
</evidence>
<evidence type="ECO:0000256" key="6">
    <source>
        <dbReference type="ARBA" id="ARBA00022729"/>
    </source>
</evidence>
<protein>
    <recommendedName>
        <fullName evidence="16">Leucine-rich repeat-containing N-terminal plant-type domain-containing protein</fullName>
    </recommendedName>
</protein>
<keyword evidence="11 13" id="KW-0472">Membrane</keyword>
<evidence type="ECO:0000256" key="7">
    <source>
        <dbReference type="ARBA" id="ARBA00022737"/>
    </source>
</evidence>
<keyword evidence="3" id="KW-0433">Leucine-rich repeat</keyword>
<keyword evidence="15" id="KW-1185">Reference proteome</keyword>
<evidence type="ECO:0008006" key="16">
    <source>
        <dbReference type="Google" id="ProtNLM"/>
    </source>
</evidence>
<evidence type="ECO:0000256" key="1">
    <source>
        <dbReference type="ARBA" id="ARBA00004479"/>
    </source>
</evidence>
<dbReference type="Pfam" id="PF00560">
    <property type="entry name" value="LRR_1"/>
    <property type="match status" value="4"/>
</dbReference>
<feature type="transmembrane region" description="Helical" evidence="13">
    <location>
        <begin position="193"/>
        <end position="212"/>
    </location>
</feature>
<dbReference type="InterPro" id="IPR032675">
    <property type="entry name" value="LRR_dom_sf"/>
</dbReference>
<dbReference type="InterPro" id="IPR046956">
    <property type="entry name" value="RLP23-like"/>
</dbReference>
<evidence type="ECO:0000313" key="15">
    <source>
        <dbReference type="Proteomes" id="UP000008022"/>
    </source>
</evidence>
<dbReference type="Gramene" id="ORUFI01G24680.3">
    <property type="protein sequence ID" value="ORUFI01G24680.3"/>
    <property type="gene ID" value="ORUFI01G24680"/>
</dbReference>
<reference evidence="14" key="2">
    <citation type="submission" date="2015-06" db="UniProtKB">
        <authorList>
            <consortium name="EnsemblPlants"/>
        </authorList>
    </citation>
    <scope>IDENTIFICATION</scope>
</reference>
<proteinExistence type="inferred from homology"/>
<keyword evidence="10 13" id="KW-1133">Transmembrane helix</keyword>
<dbReference type="SUPFAM" id="SSF52402">
    <property type="entry name" value="Adenine nucleotide alpha hydrolases-like"/>
    <property type="match status" value="1"/>
</dbReference>
<dbReference type="InterPro" id="IPR001611">
    <property type="entry name" value="Leu-rich_rpt"/>
</dbReference>
<comment type="subcellular location">
    <subcellularLocation>
        <location evidence="1">Membrane</location>
        <topology evidence="1">Single-pass type I membrane protein</topology>
    </subcellularLocation>
</comment>
<evidence type="ECO:0000256" key="5">
    <source>
        <dbReference type="ARBA" id="ARBA00022692"/>
    </source>
</evidence>
<dbReference type="Gene3D" id="3.80.10.10">
    <property type="entry name" value="Ribonuclease Inhibitor"/>
    <property type="match status" value="1"/>
</dbReference>
<keyword evidence="9" id="KW-0067">ATP-binding</keyword>
<dbReference type="PRINTS" id="PR00019">
    <property type="entry name" value="LEURICHRPT"/>
</dbReference>
<dbReference type="SUPFAM" id="SSF52058">
    <property type="entry name" value="L domain-like"/>
    <property type="match status" value="1"/>
</dbReference>
<evidence type="ECO:0000256" key="13">
    <source>
        <dbReference type="SAM" id="Phobius"/>
    </source>
</evidence>
<reference evidence="15" key="1">
    <citation type="submission" date="2013-06" db="EMBL/GenBank/DDBJ databases">
        <authorList>
            <person name="Zhao Q."/>
        </authorList>
    </citation>
    <scope>NUCLEOTIDE SEQUENCE</scope>
    <source>
        <strain evidence="15">cv. W1943</strain>
    </source>
</reference>
<dbReference type="EnsemblPlants" id="ORUFI01G24680.3">
    <property type="protein sequence ID" value="ORUFI01G24680.3"/>
    <property type="gene ID" value="ORUFI01G24680"/>
</dbReference>
<keyword evidence="7" id="KW-0677">Repeat</keyword>
<evidence type="ECO:0000256" key="12">
    <source>
        <dbReference type="ARBA" id="ARBA00023180"/>
    </source>
</evidence>
<keyword evidence="6" id="KW-0732">Signal</keyword>
<dbReference type="PANTHER" id="PTHR48063:SF112">
    <property type="entry name" value="RECEPTOR LIKE PROTEIN 30-LIKE"/>
    <property type="match status" value="1"/>
</dbReference>
<evidence type="ECO:0000256" key="2">
    <source>
        <dbReference type="ARBA" id="ARBA00009592"/>
    </source>
</evidence>
<keyword evidence="5 13" id="KW-0812">Transmembrane</keyword>
<accession>A0A0E0MYZ4</accession>
<keyword evidence="8" id="KW-0547">Nucleotide-binding</keyword>
<keyword evidence="4" id="KW-1070">Brassinosteroid signaling pathway</keyword>
<evidence type="ECO:0000256" key="3">
    <source>
        <dbReference type="ARBA" id="ARBA00022614"/>
    </source>
</evidence>
<evidence type="ECO:0000256" key="10">
    <source>
        <dbReference type="ARBA" id="ARBA00022989"/>
    </source>
</evidence>
<dbReference type="Proteomes" id="UP000008022">
    <property type="component" value="Unassembled WGS sequence"/>
</dbReference>
<dbReference type="AlphaFoldDB" id="A0A0E0MYZ4"/>
<sequence>MINEPENLETWFLFGEALENGFGAFDVFGLFHYSISCVLQGQQLEYSKGLVYLVGLDFSSNKLSGHIPKEIGSLVELVNLNLSWNQLAGNIPDQIGELHQLTSLDLSYNQFSGEIPSSLSNLTFLSYLNLSYNNLSGRIPRGHQLDTLNADDPSLMYIGNPGLCGYPLAKNCPENGTSQGQTVKSHHDGSFCAGLSVGFVIGVWMVLASLLFKKSWRFSYFHHFDRQYDRLNATARAAGDGGSRVAARGFRAARGYGHHHISTTPPSVAAIGDGGTLQWAIQNFIRASDYITLLHVCPPARLRSLRLGGFQLALAFRELCNGIAEAKVEIVVREGKVGETVVVTVNQLAATTLVVGLHDKIPQLN</sequence>
<dbReference type="PANTHER" id="PTHR48063">
    <property type="entry name" value="LRR RECEPTOR-LIKE KINASE"/>
    <property type="match status" value="1"/>
</dbReference>